<evidence type="ECO:0000313" key="3">
    <source>
        <dbReference type="Proteomes" id="UP001589818"/>
    </source>
</evidence>
<reference evidence="2 3" key="1">
    <citation type="submission" date="2024-09" db="EMBL/GenBank/DDBJ databases">
        <authorList>
            <person name="Sun Q."/>
            <person name="Mori K."/>
        </authorList>
    </citation>
    <scope>NUCLEOTIDE SEQUENCE [LARGE SCALE GENOMIC DNA]</scope>
    <source>
        <strain evidence="2 3">CCM 4839</strain>
    </source>
</reference>
<comment type="caution">
    <text evidence="2">The sequence shown here is derived from an EMBL/GenBank/DDBJ whole genome shotgun (WGS) entry which is preliminary data.</text>
</comment>
<protein>
    <submittedName>
        <fullName evidence="2">WGxxGxxG family protein</fullName>
    </submittedName>
</protein>
<dbReference type="NCBIfam" id="NF038039">
    <property type="entry name" value="WGxxGxxG-CTERM"/>
    <property type="match status" value="1"/>
</dbReference>
<proteinExistence type="predicted"/>
<dbReference type="RefSeq" id="WP_256555571.1">
    <property type="nucleotide sequence ID" value="NZ_JANHOF010000016.1"/>
</dbReference>
<feature type="chain" id="PRO_5047459596" evidence="1">
    <location>
        <begin position="25"/>
        <end position="102"/>
    </location>
</feature>
<evidence type="ECO:0000313" key="2">
    <source>
        <dbReference type="EMBL" id="MFC0393014.1"/>
    </source>
</evidence>
<keyword evidence="1" id="KW-0732">Signal</keyword>
<name>A0ABV6JC39_9BACL</name>
<evidence type="ECO:0000256" key="1">
    <source>
        <dbReference type="SAM" id="SignalP"/>
    </source>
</evidence>
<sequence>MKKHVMCLFICACFTLVLSIPVFAQPAGTEMTSVEISDNNMNNMNGTRANDNVGNRMMNTFDNGANNYRTTAANDNDFDWGWLGLLGLIGLAGLRGRNRDHA</sequence>
<dbReference type="Proteomes" id="UP001589818">
    <property type="component" value="Unassembled WGS sequence"/>
</dbReference>
<dbReference type="EMBL" id="JBHLVF010000028">
    <property type="protein sequence ID" value="MFC0393014.1"/>
    <property type="molecule type" value="Genomic_DNA"/>
</dbReference>
<feature type="signal peptide" evidence="1">
    <location>
        <begin position="1"/>
        <end position="24"/>
    </location>
</feature>
<organism evidence="2 3">
    <name type="scientific">Paenibacillus mendelii</name>
    <dbReference type="NCBI Taxonomy" id="206163"/>
    <lineage>
        <taxon>Bacteria</taxon>
        <taxon>Bacillati</taxon>
        <taxon>Bacillota</taxon>
        <taxon>Bacilli</taxon>
        <taxon>Bacillales</taxon>
        <taxon>Paenibacillaceae</taxon>
        <taxon>Paenibacillus</taxon>
    </lineage>
</organism>
<accession>A0ABV6JC39</accession>
<keyword evidence="3" id="KW-1185">Reference proteome</keyword>
<dbReference type="NCBIfam" id="NF041742">
    <property type="entry name" value="WGxxGxxG_fam"/>
    <property type="match status" value="1"/>
</dbReference>
<gene>
    <name evidence="2" type="ORF">ACFFJ8_16735</name>
</gene>